<feature type="signal peptide" evidence="1">
    <location>
        <begin position="1"/>
        <end position="20"/>
    </location>
</feature>
<gene>
    <name evidence="3" type="ORF">L3X37_02645</name>
</gene>
<dbReference type="Proteomes" id="UP001199795">
    <property type="component" value="Unassembled WGS sequence"/>
</dbReference>
<evidence type="ECO:0000259" key="2">
    <source>
        <dbReference type="Pfam" id="PF02836"/>
    </source>
</evidence>
<keyword evidence="1" id="KW-0732">Signal</keyword>
<dbReference type="InterPro" id="IPR017853">
    <property type="entry name" value="GH"/>
</dbReference>
<feature type="chain" id="PRO_5042237869" evidence="1">
    <location>
        <begin position="21"/>
        <end position="389"/>
    </location>
</feature>
<accession>A0AAE3JKJ6</accession>
<organism evidence="3 4">
    <name type="scientific">Wocania arenilitoris</name>
    <dbReference type="NCBI Taxonomy" id="2044858"/>
    <lineage>
        <taxon>Bacteria</taxon>
        <taxon>Pseudomonadati</taxon>
        <taxon>Bacteroidota</taxon>
        <taxon>Flavobacteriia</taxon>
        <taxon>Flavobacteriales</taxon>
        <taxon>Flavobacteriaceae</taxon>
        <taxon>Wocania</taxon>
    </lineage>
</organism>
<dbReference type="EMBL" id="JAKKDU010000002">
    <property type="protein sequence ID" value="MCF7567264.1"/>
    <property type="molecule type" value="Genomic_DNA"/>
</dbReference>
<proteinExistence type="predicted"/>
<reference evidence="3" key="1">
    <citation type="submission" date="2022-01" db="EMBL/GenBank/DDBJ databases">
        <title>Draft genome sequence of Sabulilitoribacter arenilitoris KCTC 52401.</title>
        <authorList>
            <person name="Oh J.-S."/>
        </authorList>
    </citation>
    <scope>NUCLEOTIDE SEQUENCE</scope>
    <source>
        <strain evidence="3">HMF6543</strain>
    </source>
</reference>
<dbReference type="GO" id="GO:0005975">
    <property type="term" value="P:carbohydrate metabolic process"/>
    <property type="evidence" value="ECO:0007669"/>
    <property type="project" value="InterPro"/>
</dbReference>
<keyword evidence="3" id="KW-0378">Hydrolase</keyword>
<dbReference type="SUPFAM" id="SSF51445">
    <property type="entry name" value="(Trans)glycosidases"/>
    <property type="match status" value="1"/>
</dbReference>
<dbReference type="Gene3D" id="3.20.20.80">
    <property type="entry name" value="Glycosidases"/>
    <property type="match status" value="1"/>
</dbReference>
<comment type="caution">
    <text evidence="3">The sequence shown here is derived from an EMBL/GenBank/DDBJ whole genome shotgun (WGS) entry which is preliminary data.</text>
</comment>
<dbReference type="InterPro" id="IPR006103">
    <property type="entry name" value="Glyco_hydro_2_cat"/>
</dbReference>
<dbReference type="GO" id="GO:0004553">
    <property type="term" value="F:hydrolase activity, hydrolyzing O-glycosyl compounds"/>
    <property type="evidence" value="ECO:0007669"/>
    <property type="project" value="InterPro"/>
</dbReference>
<dbReference type="Pfam" id="PF02836">
    <property type="entry name" value="Glyco_hydro_2_C"/>
    <property type="match status" value="1"/>
</dbReference>
<dbReference type="RefSeq" id="WP_237238622.1">
    <property type="nucleotide sequence ID" value="NZ_JAKKDU010000002.1"/>
</dbReference>
<name>A0AAE3JKJ6_9FLAO</name>
<sequence>MKTSIKIICILSIILLSACAGRNKQKQGAADNIEATNKKEITDRWTVERITEWYNHQPWIVGCNYVPANAINQLEMWQEETFSPELIDKELAWAEDLGFNSLRVFLHYLPWKEDKEGFYQRVDQFLEICQSHNIRVMLIFFDDVWHPNPKSGKQPEPTKGVHNSGWVQCPGIEILQNLGEHEASIKAYVKETMKRYKSDKRVLIWDLYNEPGNPNTSSYGDIELKNKETYSLALLKKAFQWAREVNPTQPICADVWRAGDADLNKLDAIDKFCYKNSDVINYHAYFPLDKQKKVVAELKKSNRPLLATEYMARTANSTFENSLPFFKENKIGAYNWGFINGKSNTIYPWHSWQNPFEKEPKVWFHDIFRKDGTPFSTKEVELIKSLTQN</sequence>
<evidence type="ECO:0000256" key="1">
    <source>
        <dbReference type="SAM" id="SignalP"/>
    </source>
</evidence>
<dbReference type="AlphaFoldDB" id="A0AAE3JKJ6"/>
<keyword evidence="4" id="KW-1185">Reference proteome</keyword>
<evidence type="ECO:0000313" key="3">
    <source>
        <dbReference type="EMBL" id="MCF7567264.1"/>
    </source>
</evidence>
<protein>
    <submittedName>
        <fullName evidence="3">Glycoside hydrolase family 5 protein</fullName>
    </submittedName>
</protein>
<evidence type="ECO:0000313" key="4">
    <source>
        <dbReference type="Proteomes" id="UP001199795"/>
    </source>
</evidence>
<feature type="domain" description="Glycoside hydrolase family 2 catalytic" evidence="2">
    <location>
        <begin position="179"/>
        <end position="339"/>
    </location>
</feature>
<dbReference type="PROSITE" id="PS51257">
    <property type="entry name" value="PROKAR_LIPOPROTEIN"/>
    <property type="match status" value="1"/>
</dbReference>